<protein>
    <recommendedName>
        <fullName evidence="3">DUF4468 domain-containing protein</fullName>
    </recommendedName>
</protein>
<evidence type="ECO:0000313" key="2">
    <source>
        <dbReference type="EMBL" id="SBV99405.1"/>
    </source>
</evidence>
<organism evidence="2">
    <name type="scientific">uncultured Dysgonomonas sp</name>
    <dbReference type="NCBI Taxonomy" id="206096"/>
    <lineage>
        <taxon>Bacteria</taxon>
        <taxon>Pseudomonadati</taxon>
        <taxon>Bacteroidota</taxon>
        <taxon>Bacteroidia</taxon>
        <taxon>Bacteroidales</taxon>
        <taxon>Dysgonomonadaceae</taxon>
        <taxon>Dysgonomonas</taxon>
        <taxon>environmental samples</taxon>
    </lineage>
</organism>
<sequence length="192" mass="22148">MMKKFLIYIICSLISATCFAQVIKQGQKFTSIPVFEGKVTFIKEIPAKPNLSIEDNYKILKDWAGAKYGKDPFISSIRYGYQNHEFIAKSRIELLLPADSKGVREKMIMRYRVNGFLFQDKCVLEITDISYLYENSGKGNLLTRIIRAEDFITNDAIKASDGFQELKVNTSKSTLYFLNELNEDFENIYKSQ</sequence>
<dbReference type="RefSeq" id="WP_296949019.1">
    <property type="nucleotide sequence ID" value="NZ_LT599021.1"/>
</dbReference>
<gene>
    <name evidence="2" type="ORF">KL86DYS2_11648</name>
</gene>
<dbReference type="EMBL" id="FLUL01000001">
    <property type="protein sequence ID" value="SBV99405.1"/>
    <property type="molecule type" value="Genomic_DNA"/>
</dbReference>
<reference evidence="2" key="1">
    <citation type="submission" date="2016-04" db="EMBL/GenBank/DDBJ databases">
        <authorList>
            <person name="Evans L.H."/>
            <person name="Alamgir A."/>
            <person name="Owens N."/>
            <person name="Weber N.D."/>
            <person name="Virtaneva K."/>
            <person name="Barbian K."/>
            <person name="Babar A."/>
            <person name="Rosenke K."/>
        </authorList>
    </citation>
    <scope>NUCLEOTIDE SEQUENCE</scope>
    <source>
        <strain evidence="2">86-2</strain>
    </source>
</reference>
<evidence type="ECO:0000256" key="1">
    <source>
        <dbReference type="SAM" id="SignalP"/>
    </source>
</evidence>
<proteinExistence type="predicted"/>
<name>A0A212JJF7_9BACT</name>
<feature type="chain" id="PRO_5012804061" description="DUF4468 domain-containing protein" evidence="1">
    <location>
        <begin position="21"/>
        <end position="192"/>
    </location>
</feature>
<keyword evidence="1" id="KW-0732">Signal</keyword>
<dbReference type="AlphaFoldDB" id="A0A212JJF7"/>
<feature type="signal peptide" evidence="1">
    <location>
        <begin position="1"/>
        <end position="20"/>
    </location>
</feature>
<accession>A0A212JJF7</accession>
<evidence type="ECO:0008006" key="3">
    <source>
        <dbReference type="Google" id="ProtNLM"/>
    </source>
</evidence>
<dbReference type="Gene3D" id="3.30.530.80">
    <property type="match status" value="1"/>
</dbReference>